<gene>
    <name evidence="2" type="ORF">SKAU_G00401690</name>
</gene>
<reference evidence="2" key="1">
    <citation type="journal article" date="2023" name="Science">
        <title>Genome structures resolve the early diversification of teleost fishes.</title>
        <authorList>
            <person name="Parey E."/>
            <person name="Louis A."/>
            <person name="Montfort J."/>
            <person name="Bouchez O."/>
            <person name="Roques C."/>
            <person name="Iampietro C."/>
            <person name="Lluch J."/>
            <person name="Castinel A."/>
            <person name="Donnadieu C."/>
            <person name="Desvignes T."/>
            <person name="Floi Bucao C."/>
            <person name="Jouanno E."/>
            <person name="Wen M."/>
            <person name="Mejri S."/>
            <person name="Dirks R."/>
            <person name="Jansen H."/>
            <person name="Henkel C."/>
            <person name="Chen W.J."/>
            <person name="Zahm M."/>
            <person name="Cabau C."/>
            <person name="Klopp C."/>
            <person name="Thompson A.W."/>
            <person name="Robinson-Rechavi M."/>
            <person name="Braasch I."/>
            <person name="Lecointre G."/>
            <person name="Bobe J."/>
            <person name="Postlethwait J.H."/>
            <person name="Berthelot C."/>
            <person name="Roest Crollius H."/>
            <person name="Guiguen Y."/>
        </authorList>
    </citation>
    <scope>NUCLEOTIDE SEQUENCE</scope>
    <source>
        <strain evidence="2">WJC10195</strain>
    </source>
</reference>
<protein>
    <submittedName>
        <fullName evidence="2">Uncharacterized protein</fullName>
    </submittedName>
</protein>
<dbReference type="Proteomes" id="UP001152622">
    <property type="component" value="Chromosome 21"/>
</dbReference>
<sequence length="96" mass="10360">MSSRLPPLLARLLNAMREAMVFTRSSSRLAGRPTPSIPLRETAQIPSAAGTNAQNAAESVLRPKRGSGKDRSKTECDASFHLRSLALLKPPDLHPS</sequence>
<accession>A0A9Q1IBM1</accession>
<feature type="region of interest" description="Disordered" evidence="1">
    <location>
        <begin position="25"/>
        <end position="76"/>
    </location>
</feature>
<proteinExistence type="predicted"/>
<name>A0A9Q1IBM1_SYNKA</name>
<organism evidence="2 3">
    <name type="scientific">Synaphobranchus kaupii</name>
    <name type="common">Kaup's arrowtooth eel</name>
    <dbReference type="NCBI Taxonomy" id="118154"/>
    <lineage>
        <taxon>Eukaryota</taxon>
        <taxon>Metazoa</taxon>
        <taxon>Chordata</taxon>
        <taxon>Craniata</taxon>
        <taxon>Vertebrata</taxon>
        <taxon>Euteleostomi</taxon>
        <taxon>Actinopterygii</taxon>
        <taxon>Neopterygii</taxon>
        <taxon>Teleostei</taxon>
        <taxon>Anguilliformes</taxon>
        <taxon>Synaphobranchidae</taxon>
        <taxon>Synaphobranchus</taxon>
    </lineage>
</organism>
<dbReference type="AlphaFoldDB" id="A0A9Q1IBM1"/>
<feature type="compositionally biased region" description="Basic and acidic residues" evidence="1">
    <location>
        <begin position="67"/>
        <end position="76"/>
    </location>
</feature>
<dbReference type="EMBL" id="JAINUF010000021">
    <property type="protein sequence ID" value="KAJ8334530.1"/>
    <property type="molecule type" value="Genomic_DNA"/>
</dbReference>
<evidence type="ECO:0000256" key="1">
    <source>
        <dbReference type="SAM" id="MobiDB-lite"/>
    </source>
</evidence>
<evidence type="ECO:0000313" key="2">
    <source>
        <dbReference type="EMBL" id="KAJ8334530.1"/>
    </source>
</evidence>
<evidence type="ECO:0000313" key="3">
    <source>
        <dbReference type="Proteomes" id="UP001152622"/>
    </source>
</evidence>
<comment type="caution">
    <text evidence="2">The sequence shown here is derived from an EMBL/GenBank/DDBJ whole genome shotgun (WGS) entry which is preliminary data.</text>
</comment>
<keyword evidence="3" id="KW-1185">Reference proteome</keyword>